<dbReference type="EMBL" id="JAUSTY010000001">
    <property type="protein sequence ID" value="MDQ0164158.1"/>
    <property type="molecule type" value="Genomic_DNA"/>
</dbReference>
<feature type="domain" description="Transglycosylase SLT" evidence="1">
    <location>
        <begin position="36"/>
        <end position="142"/>
    </location>
</feature>
<keyword evidence="3" id="KW-1185">Reference proteome</keyword>
<dbReference type="Pfam" id="PF01464">
    <property type="entry name" value="SLT"/>
    <property type="match status" value="1"/>
</dbReference>
<evidence type="ECO:0000259" key="1">
    <source>
        <dbReference type="Pfam" id="PF01464"/>
    </source>
</evidence>
<reference evidence="2 3" key="1">
    <citation type="submission" date="2023-07" db="EMBL/GenBank/DDBJ databases">
        <title>Genomic Encyclopedia of Type Strains, Phase IV (KMG-IV): sequencing the most valuable type-strain genomes for metagenomic binning, comparative biology and taxonomic classification.</title>
        <authorList>
            <person name="Goeker M."/>
        </authorList>
    </citation>
    <scope>NUCLEOTIDE SEQUENCE [LARGE SCALE GENOMIC DNA]</scope>
    <source>
        <strain evidence="2 3">DSM 12751</strain>
    </source>
</reference>
<name>A0ABT9VT40_9BACI</name>
<dbReference type="CDD" id="cd16896">
    <property type="entry name" value="LT_Slt70-like"/>
    <property type="match status" value="1"/>
</dbReference>
<dbReference type="PANTHER" id="PTHR37423:SF2">
    <property type="entry name" value="MEMBRANE-BOUND LYTIC MUREIN TRANSGLYCOSYLASE C"/>
    <property type="match status" value="1"/>
</dbReference>
<dbReference type="SUPFAM" id="SSF53955">
    <property type="entry name" value="Lysozyme-like"/>
    <property type="match status" value="1"/>
</dbReference>
<evidence type="ECO:0000313" key="3">
    <source>
        <dbReference type="Proteomes" id="UP001235840"/>
    </source>
</evidence>
<dbReference type="InterPro" id="IPR008258">
    <property type="entry name" value="Transglycosylase_SLT_dom_1"/>
</dbReference>
<dbReference type="InterPro" id="IPR023346">
    <property type="entry name" value="Lysozyme-like_dom_sf"/>
</dbReference>
<accession>A0ABT9VT40</accession>
<gene>
    <name evidence="2" type="ORF">J2S11_000057</name>
</gene>
<dbReference type="PANTHER" id="PTHR37423">
    <property type="entry name" value="SOLUBLE LYTIC MUREIN TRANSGLYCOSYLASE-RELATED"/>
    <property type="match status" value="1"/>
</dbReference>
<protein>
    <submittedName>
        <fullName evidence="2">Soluble lytic murein transglycosylase</fullName>
        <ecNumber evidence="2">3.2.1.-</ecNumber>
    </submittedName>
</protein>
<proteinExistence type="predicted"/>
<dbReference type="EC" id="3.2.1.-" evidence="2"/>
<keyword evidence="2" id="KW-0326">Glycosidase</keyword>
<evidence type="ECO:0000313" key="2">
    <source>
        <dbReference type="EMBL" id="MDQ0164158.1"/>
    </source>
</evidence>
<dbReference type="Gene3D" id="1.10.530.10">
    <property type="match status" value="1"/>
</dbReference>
<sequence length="198" mass="22940">MKQLGLLIALVALIVTLNSSFFWKLMYPIQYTQEVEEAATYYGVDPYLVLSVVQIESKFKQDIFSKKGAAGLMQLMPETAQWVNEESGLNKHPNSYIDDARSNILLGTWYISYLLQKYDNDHVKAIVAYNAGQGHVDRWLSEGVWDGTEHRLDQIPFGETRHYASRVLYYLARYQNIYENEFAGNQELIFHTRIDVQD</sequence>
<comment type="caution">
    <text evidence="2">The sequence shown here is derived from an EMBL/GenBank/DDBJ whole genome shotgun (WGS) entry which is preliminary data.</text>
</comment>
<dbReference type="Proteomes" id="UP001235840">
    <property type="component" value="Unassembled WGS sequence"/>
</dbReference>
<dbReference type="GO" id="GO:0016798">
    <property type="term" value="F:hydrolase activity, acting on glycosyl bonds"/>
    <property type="evidence" value="ECO:0007669"/>
    <property type="project" value="UniProtKB-KW"/>
</dbReference>
<organism evidence="2 3">
    <name type="scientific">Caldalkalibacillus horti</name>
    <dbReference type="NCBI Taxonomy" id="77523"/>
    <lineage>
        <taxon>Bacteria</taxon>
        <taxon>Bacillati</taxon>
        <taxon>Bacillota</taxon>
        <taxon>Bacilli</taxon>
        <taxon>Bacillales</taxon>
        <taxon>Bacillaceae</taxon>
        <taxon>Caldalkalibacillus</taxon>
    </lineage>
</organism>
<keyword evidence="2" id="KW-0378">Hydrolase</keyword>